<dbReference type="Pfam" id="PF00550">
    <property type="entry name" value="PP-binding"/>
    <property type="match status" value="1"/>
</dbReference>
<feature type="domain" description="Carrier" evidence="1">
    <location>
        <begin position="1"/>
        <end position="80"/>
    </location>
</feature>
<reference evidence="2" key="1">
    <citation type="journal article" date="2014" name="Int. J. Syst. Evol. Microbiol.">
        <title>Complete genome sequence of Corynebacterium casei LMG S-19264T (=DSM 44701T), isolated from a smear-ripened cheese.</title>
        <authorList>
            <consortium name="US DOE Joint Genome Institute (JGI-PGF)"/>
            <person name="Walter F."/>
            <person name="Albersmeier A."/>
            <person name="Kalinowski J."/>
            <person name="Ruckert C."/>
        </authorList>
    </citation>
    <scope>NUCLEOTIDE SEQUENCE</scope>
    <source>
        <strain evidence="2">JCM 4784</strain>
    </source>
</reference>
<dbReference type="PROSITE" id="PS50075">
    <property type="entry name" value="CARRIER"/>
    <property type="match status" value="1"/>
</dbReference>
<accession>A0A919DIU2</accession>
<gene>
    <name evidence="2" type="primary">cfa1</name>
    <name evidence="2" type="ORF">GCM10018785_17790</name>
</gene>
<dbReference type="AlphaFoldDB" id="A0A919DIU2"/>
<dbReference type="Proteomes" id="UP000608024">
    <property type="component" value="Unassembled WGS sequence"/>
</dbReference>
<dbReference type="InterPro" id="IPR036736">
    <property type="entry name" value="ACP-like_sf"/>
</dbReference>
<protein>
    <submittedName>
        <fullName evidence="2">Coronafacic acid synthetase</fullName>
    </submittedName>
</protein>
<evidence type="ECO:0000259" key="1">
    <source>
        <dbReference type="PROSITE" id="PS50075"/>
    </source>
</evidence>
<dbReference type="InterPro" id="IPR009081">
    <property type="entry name" value="PP-bd_ACP"/>
</dbReference>
<keyword evidence="3" id="KW-1185">Reference proteome</keyword>
<dbReference type="SUPFAM" id="SSF47336">
    <property type="entry name" value="ACP-like"/>
    <property type="match status" value="1"/>
</dbReference>
<dbReference type="RefSeq" id="WP_190135291.1">
    <property type="nucleotide sequence ID" value="NZ_BNBT01000017.1"/>
</dbReference>
<organism evidence="2 3">
    <name type="scientific">Streptomyces longispororuber</name>
    <dbReference type="NCBI Taxonomy" id="68230"/>
    <lineage>
        <taxon>Bacteria</taxon>
        <taxon>Bacillati</taxon>
        <taxon>Actinomycetota</taxon>
        <taxon>Actinomycetes</taxon>
        <taxon>Kitasatosporales</taxon>
        <taxon>Streptomycetaceae</taxon>
        <taxon>Streptomyces</taxon>
    </lineage>
</organism>
<dbReference type="EMBL" id="BNBT01000017">
    <property type="protein sequence ID" value="GHE48649.1"/>
    <property type="molecule type" value="Genomic_DNA"/>
</dbReference>
<reference evidence="2" key="2">
    <citation type="submission" date="2020-09" db="EMBL/GenBank/DDBJ databases">
        <authorList>
            <person name="Sun Q."/>
            <person name="Ohkuma M."/>
        </authorList>
    </citation>
    <scope>NUCLEOTIDE SEQUENCE</scope>
    <source>
        <strain evidence="2">JCM 4784</strain>
    </source>
</reference>
<name>A0A919DIU2_9ACTN</name>
<comment type="caution">
    <text evidence="2">The sequence shown here is derived from an EMBL/GenBank/DDBJ whole genome shotgun (WGS) entry which is preliminary data.</text>
</comment>
<proteinExistence type="predicted"/>
<evidence type="ECO:0000313" key="3">
    <source>
        <dbReference type="Proteomes" id="UP000608024"/>
    </source>
</evidence>
<evidence type="ECO:0000313" key="2">
    <source>
        <dbReference type="EMBL" id="GHE48649.1"/>
    </source>
</evidence>
<dbReference type="Gene3D" id="1.10.1200.10">
    <property type="entry name" value="ACP-like"/>
    <property type="match status" value="1"/>
</dbReference>
<sequence>MDVSATIKEILASEVLVDVPVHEMKADDRLRDGYGVDSLGFVELRVQCEERLGVSISDEEFSPENFETVGSVVSLVERLRDEQRSQSLTEPH</sequence>